<dbReference type="InterPro" id="IPR001156">
    <property type="entry name" value="Transferrin-like_dom"/>
</dbReference>
<dbReference type="Pfam" id="PF00405">
    <property type="entry name" value="Transferrin"/>
    <property type="match status" value="2"/>
</dbReference>
<comment type="subcellular location">
    <subcellularLocation>
        <location evidence="1">Secreted</location>
    </subcellularLocation>
</comment>
<feature type="chain" id="PRO_5044744309" description="Transferrin-like domain-containing protein" evidence="4">
    <location>
        <begin position="21"/>
        <end position="831"/>
    </location>
</feature>
<evidence type="ECO:0000256" key="2">
    <source>
        <dbReference type="ARBA" id="ARBA00022525"/>
    </source>
</evidence>
<sequence length="831" mass="94268">MFNVVIQIITACSIILCVEAQNYWKVKQIDDRQPSKELEIIWCTVNVNETKKCEGLLHANERDQIKVDGETVKISCLQASNKDECMAWLDQEKATMITVDAGQMYIGGRYHSLVPIAQEILEGGFNYYYAVAVVKSNGLTDVTTLRDLKGKRACFAGVETYAGWMLPISTLMRDGIIEITDCNNHVKTASNFFGPSCAVNCLTDRYNPIGDNSDKLCQLCIGPMPGRRCTDADPYAGYTGAFRCLLQSGEVAFLKHNTITELLKTKEFSSVNYDQFQLLCKDGSRMALSQFENCHWGVVPSDVVVVSSAVSFDVRGKLQRFLQEFAQKYSKFGPKHVEPEPNYDRYGNRVNLDPYERDQNRYGSSEYRNRGHSRFRRQDDYYRPNYYDVNGNVNNTQDTYYEHFDMFESTPKYGPHGNLMFQDSTQGLAPVPESLQTYEAFLGQAYEIIMEVRKCPVKRMTLCVTSDQEKNKCVKMKTALKAQLLKPELDCYKGHSQINCMQAIRGGTADVAVLDASDVYTAGLNYDLIPFISEVYNLEDADYYVVAVAKESDPDTELTYLRTKNTCHGGINTAAGWVYPLAFLISNGWIRPYGCNSIRAAAEYFTKSCVPGAISAEYNTGVPYDNMCDLCHGVSYRYCRRDASEDYYGHTGAFRCLVEGGGHVAFVKHTTVFENTGGKKREWWVRDNLMEDFELLCPDGTRAEADEYRKCNLGKVKANAIVTRGSYAYNQTQIDAYINLFMYAQTFYGRKTTDEFSFSMFTSEPPYSDLIFQDATTQLEVIPQNKRYYSAYLGRDYMRARRIVDCHADSSSFHAAISLTVVSYIMIFLIQ</sequence>
<feature type="signal peptide" evidence="4">
    <location>
        <begin position="1"/>
        <end position="20"/>
    </location>
</feature>
<evidence type="ECO:0000313" key="6">
    <source>
        <dbReference type="EMBL" id="KAL1513778.1"/>
    </source>
</evidence>
<evidence type="ECO:0000313" key="7">
    <source>
        <dbReference type="Proteomes" id="UP001566132"/>
    </source>
</evidence>
<dbReference type="EMBL" id="JBDJPC010000002">
    <property type="protein sequence ID" value="KAL1513778.1"/>
    <property type="molecule type" value="Genomic_DNA"/>
</dbReference>
<protein>
    <recommendedName>
        <fullName evidence="5">Transferrin-like domain-containing protein</fullName>
    </recommendedName>
</protein>
<evidence type="ECO:0000256" key="3">
    <source>
        <dbReference type="ARBA" id="ARBA00022737"/>
    </source>
</evidence>
<evidence type="ECO:0000259" key="5">
    <source>
        <dbReference type="PROSITE" id="PS51408"/>
    </source>
</evidence>
<dbReference type="CDD" id="cd13529">
    <property type="entry name" value="PBP2_transferrin"/>
    <property type="match status" value="2"/>
</dbReference>
<keyword evidence="2" id="KW-0964">Secreted</keyword>
<feature type="domain" description="Transferrin-like" evidence="5">
    <location>
        <begin position="460"/>
        <end position="806"/>
    </location>
</feature>
<dbReference type="PROSITE" id="PS51408">
    <property type="entry name" value="TRANSFERRIN_LIKE_4"/>
    <property type="match status" value="2"/>
</dbReference>
<dbReference type="SUPFAM" id="SSF53850">
    <property type="entry name" value="Periplasmic binding protein-like II"/>
    <property type="match status" value="2"/>
</dbReference>
<keyword evidence="4" id="KW-0732">Signal</keyword>
<dbReference type="GO" id="GO:0005576">
    <property type="term" value="C:extracellular region"/>
    <property type="evidence" value="ECO:0007669"/>
    <property type="project" value="UniProtKB-SubCell"/>
</dbReference>
<keyword evidence="7" id="KW-1185">Reference proteome</keyword>
<dbReference type="AlphaFoldDB" id="A0ABD1F8K0"/>
<dbReference type="PANTHER" id="PTHR11485:SF29">
    <property type="entry name" value="TRANSFERRIN 2"/>
    <property type="match status" value="1"/>
</dbReference>
<dbReference type="Gene3D" id="3.40.190.10">
    <property type="entry name" value="Periplasmic binding protein-like II"/>
    <property type="match status" value="5"/>
</dbReference>
<organism evidence="6 7">
    <name type="scientific">Hypothenemus hampei</name>
    <name type="common">Coffee berry borer</name>
    <dbReference type="NCBI Taxonomy" id="57062"/>
    <lineage>
        <taxon>Eukaryota</taxon>
        <taxon>Metazoa</taxon>
        <taxon>Ecdysozoa</taxon>
        <taxon>Arthropoda</taxon>
        <taxon>Hexapoda</taxon>
        <taxon>Insecta</taxon>
        <taxon>Pterygota</taxon>
        <taxon>Neoptera</taxon>
        <taxon>Endopterygota</taxon>
        <taxon>Coleoptera</taxon>
        <taxon>Polyphaga</taxon>
        <taxon>Cucujiformia</taxon>
        <taxon>Curculionidae</taxon>
        <taxon>Scolytinae</taxon>
        <taxon>Hypothenemus</taxon>
    </lineage>
</organism>
<dbReference type="InterPro" id="IPR018195">
    <property type="entry name" value="Transferrin_Fe_BS"/>
</dbReference>
<dbReference type="SMART" id="SM00094">
    <property type="entry name" value="TR_FER"/>
    <property type="match status" value="2"/>
</dbReference>
<name>A0ABD1F8K0_HYPHA</name>
<dbReference type="Proteomes" id="UP001566132">
    <property type="component" value="Unassembled WGS sequence"/>
</dbReference>
<evidence type="ECO:0000256" key="1">
    <source>
        <dbReference type="ARBA" id="ARBA00004613"/>
    </source>
</evidence>
<keyword evidence="3" id="KW-0677">Repeat</keyword>
<dbReference type="PROSITE" id="PS00205">
    <property type="entry name" value="TRANSFERRIN_LIKE_1"/>
    <property type="match status" value="1"/>
</dbReference>
<dbReference type="PRINTS" id="PR00422">
    <property type="entry name" value="TRANSFERRIN"/>
</dbReference>
<reference evidence="6 7" key="1">
    <citation type="submission" date="2024-05" db="EMBL/GenBank/DDBJ databases">
        <title>Genetic variation in Jamaican populations of the coffee berry borer (Hypothenemus hampei).</title>
        <authorList>
            <person name="Errbii M."/>
            <person name="Myrie A."/>
        </authorList>
    </citation>
    <scope>NUCLEOTIDE SEQUENCE [LARGE SCALE GENOMIC DNA]</scope>
    <source>
        <strain evidence="6">JA-Hopewell-2020-01-JO</strain>
        <tissue evidence="6">Whole body</tissue>
    </source>
</reference>
<evidence type="ECO:0000256" key="4">
    <source>
        <dbReference type="SAM" id="SignalP"/>
    </source>
</evidence>
<comment type="caution">
    <text evidence="6">The sequence shown here is derived from an EMBL/GenBank/DDBJ whole genome shotgun (WGS) entry which is preliminary data.</text>
</comment>
<accession>A0ABD1F8K0</accession>
<dbReference type="FunFam" id="3.40.190.10:FF:000095">
    <property type="entry name" value="Lactotransferrin"/>
    <property type="match status" value="1"/>
</dbReference>
<proteinExistence type="predicted"/>
<dbReference type="PROSITE" id="PS00206">
    <property type="entry name" value="TRANSFERRIN_LIKE_2"/>
    <property type="match status" value="1"/>
</dbReference>
<feature type="domain" description="Transferrin-like" evidence="5">
    <location>
        <begin position="40"/>
        <end position="455"/>
    </location>
</feature>
<dbReference type="PANTHER" id="PTHR11485">
    <property type="entry name" value="TRANSFERRIN"/>
    <property type="match status" value="1"/>
</dbReference>
<gene>
    <name evidence="6" type="ORF">ABEB36_003143</name>
</gene>